<dbReference type="InterPro" id="IPR002314">
    <property type="entry name" value="aa-tRNA-synt_IIb"/>
</dbReference>
<comment type="caution">
    <text evidence="12">The sequence shown here is derived from an EMBL/GenBank/DDBJ whole genome shotgun (WGS) entry which is preliminary data.</text>
</comment>
<evidence type="ECO:0000256" key="9">
    <source>
        <dbReference type="PIRSR" id="PIRSR001529-2"/>
    </source>
</evidence>
<dbReference type="Gene3D" id="3.30.930.10">
    <property type="entry name" value="Bira Bifunctional Protein, Domain 2"/>
    <property type="match status" value="1"/>
</dbReference>
<sequence length="423" mass="47758">MLDIKYIREHAELIKENLKNRGVVLDLDNLLTLDRDRRAHMAQIEELRAQRNQGSKGKPSEEDIAKMRQVGDQIATLEKELATIEIDYNKLLKAVPNLTHPETPIGGEEDFKVLATEGKIPKFNFEPKDHEAILLDLGLIDFERGTKVAGNKFFFSKGDLVRLNQALIQYGIDIVTKHGYELMETPDLAKDEILEGIGFNPRGPETQIYSIDNNDLSLIGTAEITIGGYHANEILDLSKGPKKYVALSHCFRTEAGAYGRTSKGMYRVHQFVKLEMFVFCKPEESEVMHQEILTIEREIASGLGFPYRVIDVASQDLGGPAYRKFDIEAWMVMKGDSASSTGGYGEITSASNCTDFQARRLNIRYRKENGDTEFVHTLNGTAINYSSRWPIAIIENFQQKNGSIKIPKVLQKYCGFKEIKSRT</sequence>
<feature type="binding site" evidence="9">
    <location>
        <begin position="346"/>
        <end position="349"/>
    </location>
    <ligand>
        <name>ATP</name>
        <dbReference type="ChEBI" id="CHEBI:30616"/>
    </ligand>
</feature>
<dbReference type="GO" id="GO:0006434">
    <property type="term" value="P:seryl-tRNA aminoacylation"/>
    <property type="evidence" value="ECO:0007669"/>
    <property type="project" value="UniProtKB-UniRule"/>
</dbReference>
<reference evidence="12 13" key="1">
    <citation type="journal article" date="2016" name="Nat. Commun.">
        <title>Thousands of microbial genomes shed light on interconnected biogeochemical processes in an aquifer system.</title>
        <authorList>
            <person name="Anantharaman K."/>
            <person name="Brown C.T."/>
            <person name="Hug L.A."/>
            <person name="Sharon I."/>
            <person name="Castelle C.J."/>
            <person name="Probst A.J."/>
            <person name="Thomas B.C."/>
            <person name="Singh A."/>
            <person name="Wilkins M.J."/>
            <person name="Karaoz U."/>
            <person name="Brodie E.L."/>
            <person name="Williams K.H."/>
            <person name="Hubbard S.S."/>
            <person name="Banfield J.F."/>
        </authorList>
    </citation>
    <scope>NUCLEOTIDE SEQUENCE [LARGE SCALE GENOMIC DNA]</scope>
</reference>
<dbReference type="GO" id="GO:0004828">
    <property type="term" value="F:serine-tRNA ligase activity"/>
    <property type="evidence" value="ECO:0007669"/>
    <property type="project" value="UniProtKB-UniRule"/>
</dbReference>
<keyword evidence="6" id="KW-0030">Aminoacyl-tRNA synthetase</keyword>
<feature type="binding site" evidence="8">
    <location>
        <position position="275"/>
    </location>
    <ligand>
        <name>L-serine</name>
        <dbReference type="ChEBI" id="CHEBI:33384"/>
    </ligand>
</feature>
<dbReference type="Pfam" id="PF00587">
    <property type="entry name" value="tRNA-synt_2b"/>
    <property type="match status" value="1"/>
</dbReference>
<protein>
    <recommendedName>
        <fullName evidence="1 7">Serine--tRNA ligase</fullName>
        <ecNumber evidence="1 7">6.1.1.11</ecNumber>
    </recommendedName>
</protein>
<dbReference type="NCBIfam" id="TIGR00414">
    <property type="entry name" value="serS"/>
    <property type="match status" value="1"/>
</dbReference>
<dbReference type="SUPFAM" id="SSF55681">
    <property type="entry name" value="Class II aaRS and biotin synthetases"/>
    <property type="match status" value="1"/>
</dbReference>
<evidence type="ECO:0000259" key="11">
    <source>
        <dbReference type="PROSITE" id="PS50862"/>
    </source>
</evidence>
<dbReference type="CDD" id="cd00770">
    <property type="entry name" value="SerRS_core"/>
    <property type="match status" value="1"/>
</dbReference>
<evidence type="ECO:0000256" key="5">
    <source>
        <dbReference type="ARBA" id="ARBA00022917"/>
    </source>
</evidence>
<dbReference type="EC" id="6.1.1.11" evidence="1 7"/>
<dbReference type="InterPro" id="IPR045864">
    <property type="entry name" value="aa-tRNA-synth_II/BPL/LPL"/>
</dbReference>
<evidence type="ECO:0000256" key="7">
    <source>
        <dbReference type="NCBIfam" id="TIGR00414"/>
    </source>
</evidence>
<dbReference type="InterPro" id="IPR042103">
    <property type="entry name" value="SerRS_1_N_sf"/>
</dbReference>
<evidence type="ECO:0000256" key="3">
    <source>
        <dbReference type="ARBA" id="ARBA00022741"/>
    </source>
</evidence>
<keyword evidence="3" id="KW-0547">Nucleotide-binding</keyword>
<dbReference type="InterPro" id="IPR002317">
    <property type="entry name" value="Ser-tRNA-ligase_type_1"/>
</dbReference>
<dbReference type="InterPro" id="IPR010978">
    <property type="entry name" value="tRNA-bd_arm"/>
</dbReference>
<gene>
    <name evidence="12" type="ORF">A2735_02005</name>
</gene>
<dbReference type="InterPro" id="IPR006195">
    <property type="entry name" value="aa-tRNA-synth_II"/>
</dbReference>
<evidence type="ECO:0000256" key="1">
    <source>
        <dbReference type="ARBA" id="ARBA00012840"/>
    </source>
</evidence>
<dbReference type="Pfam" id="PF02403">
    <property type="entry name" value="Seryl_tRNA_N"/>
    <property type="match status" value="1"/>
</dbReference>
<feature type="domain" description="Aminoacyl-transfer RNA synthetases class-II family profile" evidence="11">
    <location>
        <begin position="173"/>
        <end position="407"/>
    </location>
</feature>
<feature type="coiled-coil region" evidence="10">
    <location>
        <begin position="30"/>
        <end position="94"/>
    </location>
</feature>
<organism evidence="12 13">
    <name type="scientific">Candidatus Yanofskybacteria bacterium RIFCSPHIGHO2_01_FULL_41_21</name>
    <dbReference type="NCBI Taxonomy" id="1802660"/>
    <lineage>
        <taxon>Bacteria</taxon>
        <taxon>Candidatus Yanofskyibacteriota</taxon>
    </lineage>
</organism>
<feature type="binding site" evidence="8">
    <location>
        <position position="379"/>
    </location>
    <ligand>
        <name>L-serine</name>
        <dbReference type="ChEBI" id="CHEBI:33384"/>
    </ligand>
</feature>
<keyword evidence="4 9" id="KW-0067">ATP-binding</keyword>
<keyword evidence="10" id="KW-0175">Coiled coil</keyword>
<feature type="binding site" evidence="8">
    <location>
        <position position="252"/>
    </location>
    <ligand>
        <name>L-serine</name>
        <dbReference type="ChEBI" id="CHEBI:33384"/>
    </ligand>
</feature>
<feature type="site" description="Important for serine binding" evidence="8">
    <location>
        <position position="381"/>
    </location>
</feature>
<evidence type="ECO:0000256" key="2">
    <source>
        <dbReference type="ARBA" id="ARBA00022598"/>
    </source>
</evidence>
<dbReference type="STRING" id="1802660.A2735_02005"/>
<evidence type="ECO:0000256" key="10">
    <source>
        <dbReference type="SAM" id="Coils"/>
    </source>
</evidence>
<dbReference type="AlphaFoldDB" id="A0A1F8EBW5"/>
<feature type="binding site" evidence="9">
    <location>
        <begin position="252"/>
        <end position="254"/>
    </location>
    <ligand>
        <name>ATP</name>
        <dbReference type="ChEBI" id="CHEBI:30616"/>
    </ligand>
</feature>
<feature type="binding site" evidence="8">
    <location>
        <position position="221"/>
    </location>
    <ligand>
        <name>L-serine</name>
        <dbReference type="ChEBI" id="CHEBI:33384"/>
    </ligand>
</feature>
<keyword evidence="2 12" id="KW-0436">Ligase</keyword>
<keyword evidence="5" id="KW-0648">Protein biosynthesis</keyword>
<dbReference type="EMBL" id="MGJA01000012">
    <property type="protein sequence ID" value="OGM97485.1"/>
    <property type="molecule type" value="Genomic_DNA"/>
</dbReference>
<evidence type="ECO:0000313" key="12">
    <source>
        <dbReference type="EMBL" id="OGM97485.1"/>
    </source>
</evidence>
<evidence type="ECO:0000313" key="13">
    <source>
        <dbReference type="Proteomes" id="UP000178520"/>
    </source>
</evidence>
<dbReference type="Gene3D" id="1.10.287.40">
    <property type="entry name" value="Serine-tRNA synthetase, tRNA binding domain"/>
    <property type="match status" value="1"/>
</dbReference>
<name>A0A1F8EBW5_9BACT</name>
<dbReference type="GO" id="GO:0005524">
    <property type="term" value="F:ATP binding"/>
    <property type="evidence" value="ECO:0007669"/>
    <property type="project" value="UniProtKB-KW"/>
</dbReference>
<accession>A0A1F8EBW5</accession>
<dbReference type="GO" id="GO:0005737">
    <property type="term" value="C:cytoplasm"/>
    <property type="evidence" value="ECO:0007669"/>
    <property type="project" value="UniProtKB-UniRule"/>
</dbReference>
<dbReference type="PRINTS" id="PR00981">
    <property type="entry name" value="TRNASYNTHSER"/>
</dbReference>
<dbReference type="Proteomes" id="UP000178520">
    <property type="component" value="Unassembled WGS sequence"/>
</dbReference>
<proteinExistence type="predicted"/>
<evidence type="ECO:0000256" key="6">
    <source>
        <dbReference type="ARBA" id="ARBA00023146"/>
    </source>
</evidence>
<dbReference type="InterPro" id="IPR033729">
    <property type="entry name" value="SerRS_core"/>
</dbReference>
<feature type="binding site" evidence="9">
    <location>
        <begin position="268"/>
        <end position="271"/>
    </location>
    <ligand>
        <name>ATP</name>
        <dbReference type="ChEBI" id="CHEBI:30616"/>
    </ligand>
</feature>
<dbReference type="PIRSF" id="PIRSF001529">
    <property type="entry name" value="Ser-tRNA-synth_IIa"/>
    <property type="match status" value="1"/>
</dbReference>
<evidence type="ECO:0000256" key="8">
    <source>
        <dbReference type="PIRSR" id="PIRSR001529-1"/>
    </source>
</evidence>
<dbReference type="PANTHER" id="PTHR11778">
    <property type="entry name" value="SERYL-TRNA SYNTHETASE"/>
    <property type="match status" value="1"/>
</dbReference>
<dbReference type="SUPFAM" id="SSF46589">
    <property type="entry name" value="tRNA-binding arm"/>
    <property type="match status" value="1"/>
</dbReference>
<dbReference type="InterPro" id="IPR015866">
    <property type="entry name" value="Ser-tRNA-synth_1_N"/>
</dbReference>
<dbReference type="PROSITE" id="PS50862">
    <property type="entry name" value="AA_TRNA_LIGASE_II"/>
    <property type="match status" value="1"/>
</dbReference>
<evidence type="ECO:0000256" key="4">
    <source>
        <dbReference type="ARBA" id="ARBA00022840"/>
    </source>
</evidence>